<evidence type="ECO:0000313" key="2">
    <source>
        <dbReference type="EMBL" id="KAF8781034.1"/>
    </source>
</evidence>
<organism evidence="2 3">
    <name type="scientific">Digitaria exilis</name>
    <dbReference type="NCBI Taxonomy" id="1010633"/>
    <lineage>
        <taxon>Eukaryota</taxon>
        <taxon>Viridiplantae</taxon>
        <taxon>Streptophyta</taxon>
        <taxon>Embryophyta</taxon>
        <taxon>Tracheophyta</taxon>
        <taxon>Spermatophyta</taxon>
        <taxon>Magnoliopsida</taxon>
        <taxon>Liliopsida</taxon>
        <taxon>Poales</taxon>
        <taxon>Poaceae</taxon>
        <taxon>PACMAD clade</taxon>
        <taxon>Panicoideae</taxon>
        <taxon>Panicodae</taxon>
        <taxon>Paniceae</taxon>
        <taxon>Anthephorinae</taxon>
        <taxon>Digitaria</taxon>
    </lineage>
</organism>
<feature type="region of interest" description="Disordered" evidence="1">
    <location>
        <begin position="168"/>
        <end position="199"/>
    </location>
</feature>
<dbReference type="AlphaFoldDB" id="A0A835G279"/>
<dbReference type="Proteomes" id="UP000636709">
    <property type="component" value="Unassembled WGS sequence"/>
</dbReference>
<reference evidence="2" key="1">
    <citation type="submission" date="2020-07" db="EMBL/GenBank/DDBJ databases">
        <title>Genome sequence and genetic diversity analysis of an under-domesticated orphan crop, white fonio (Digitaria exilis).</title>
        <authorList>
            <person name="Bennetzen J.L."/>
            <person name="Chen S."/>
            <person name="Ma X."/>
            <person name="Wang X."/>
            <person name="Yssel A.E.J."/>
            <person name="Chaluvadi S.R."/>
            <person name="Johnson M."/>
            <person name="Gangashetty P."/>
            <person name="Hamidou F."/>
            <person name="Sanogo M.D."/>
            <person name="Zwaenepoel A."/>
            <person name="Wallace J."/>
            <person name="Van De Peer Y."/>
            <person name="Van Deynze A."/>
        </authorList>
    </citation>
    <scope>NUCLEOTIDE SEQUENCE</scope>
    <source>
        <tissue evidence="2">Leaves</tissue>
    </source>
</reference>
<comment type="caution">
    <text evidence="2">The sequence shown here is derived from an EMBL/GenBank/DDBJ whole genome shotgun (WGS) entry which is preliminary data.</text>
</comment>
<proteinExistence type="predicted"/>
<evidence type="ECO:0000313" key="3">
    <source>
        <dbReference type="Proteomes" id="UP000636709"/>
    </source>
</evidence>
<name>A0A835G279_9POAL</name>
<protein>
    <submittedName>
        <fullName evidence="2">Uncharacterized protein</fullName>
    </submittedName>
</protein>
<gene>
    <name evidence="2" type="ORF">HU200_001006</name>
</gene>
<evidence type="ECO:0000256" key="1">
    <source>
        <dbReference type="SAM" id="MobiDB-lite"/>
    </source>
</evidence>
<sequence length="199" mass="21591">MAGLPAVPIDGLRDAVLLTATNDYPLRVTVCSVELRQAPALLDLLVKAQRQPPGWIVTRDRKLRHLSRIANEAEIILDVILPVLMETPDDDDASRLLLRYGWSLHHVSRKVDGPGGPFSSVASTAGALLRRHSDHLHKRTRGIGWLRDNVDALRASVLALKTTIVEIPYGDGDGDEDPPGGGEGPSGREEPREGGNQQA</sequence>
<dbReference type="EMBL" id="JACEFO010000112">
    <property type="protein sequence ID" value="KAF8781034.1"/>
    <property type="molecule type" value="Genomic_DNA"/>
</dbReference>
<dbReference type="OrthoDB" id="663538at2759"/>
<keyword evidence="3" id="KW-1185">Reference proteome</keyword>
<accession>A0A835G279</accession>